<dbReference type="SUPFAM" id="SSF51735">
    <property type="entry name" value="NAD(P)-binding Rossmann-fold domains"/>
    <property type="match status" value="1"/>
</dbReference>
<protein>
    <submittedName>
        <fullName evidence="5">Gfo/Idh/MocA family oxidoreductase</fullName>
    </submittedName>
</protein>
<dbReference type="Proteomes" id="UP000782610">
    <property type="component" value="Unassembled WGS sequence"/>
</dbReference>
<dbReference type="Pfam" id="PF22725">
    <property type="entry name" value="GFO_IDH_MocA_C3"/>
    <property type="match status" value="1"/>
</dbReference>
<proteinExistence type="inferred from homology"/>
<comment type="caution">
    <text evidence="5">The sequence shown here is derived from an EMBL/GenBank/DDBJ whole genome shotgun (WGS) entry which is preliminary data.</text>
</comment>
<dbReference type="GO" id="GO:0016491">
    <property type="term" value="F:oxidoreductase activity"/>
    <property type="evidence" value="ECO:0007669"/>
    <property type="project" value="UniProtKB-KW"/>
</dbReference>
<gene>
    <name evidence="5" type="ORF">HY834_19070</name>
</gene>
<accession>A0A933P0J1</accession>
<dbReference type="Gene3D" id="3.40.50.720">
    <property type="entry name" value="NAD(P)-binding Rossmann-like Domain"/>
    <property type="match status" value="1"/>
</dbReference>
<evidence type="ECO:0000259" key="4">
    <source>
        <dbReference type="Pfam" id="PF22725"/>
    </source>
</evidence>
<dbReference type="GO" id="GO:0000166">
    <property type="term" value="F:nucleotide binding"/>
    <property type="evidence" value="ECO:0007669"/>
    <property type="project" value="InterPro"/>
</dbReference>
<organism evidence="5 6">
    <name type="scientific">Devosia nanyangense</name>
    <dbReference type="NCBI Taxonomy" id="1228055"/>
    <lineage>
        <taxon>Bacteria</taxon>
        <taxon>Pseudomonadati</taxon>
        <taxon>Pseudomonadota</taxon>
        <taxon>Alphaproteobacteria</taxon>
        <taxon>Hyphomicrobiales</taxon>
        <taxon>Devosiaceae</taxon>
        <taxon>Devosia</taxon>
    </lineage>
</organism>
<feature type="domain" description="GFO/IDH/MocA-like oxidoreductase" evidence="4">
    <location>
        <begin position="136"/>
        <end position="251"/>
    </location>
</feature>
<feature type="domain" description="Gfo/Idh/MocA-like oxidoreductase N-terminal" evidence="3">
    <location>
        <begin position="8"/>
        <end position="116"/>
    </location>
</feature>
<evidence type="ECO:0000313" key="6">
    <source>
        <dbReference type="Proteomes" id="UP000782610"/>
    </source>
</evidence>
<dbReference type="InterPro" id="IPR000683">
    <property type="entry name" value="Gfo/Idh/MocA-like_OxRdtase_N"/>
</dbReference>
<evidence type="ECO:0000256" key="2">
    <source>
        <dbReference type="ARBA" id="ARBA00023002"/>
    </source>
</evidence>
<evidence type="ECO:0000259" key="3">
    <source>
        <dbReference type="Pfam" id="PF01408"/>
    </source>
</evidence>
<comment type="similarity">
    <text evidence="1">Belongs to the Gfo/Idh/MocA family.</text>
</comment>
<dbReference type="AlphaFoldDB" id="A0A933P0J1"/>
<sequence length="338" mass="36884">MTTTKKVRWGIVSTADIGMKKVIPGILKSEHSEVVALASRDLRRAEAALESLGLPNARAHASYEALFADPNVDAVYNPLPNHLHVPMTLAAAKAGKHVLCEKPIAMSTSDAETLRQAPHGILISEAFMVRHHPQWHRAREIVRSGELGRVHLVRGAFLYFNDDPQNVRNLADIGGGGIYDIGCYCVIAGRYLFEAEPRRVVALFDRDPGFKTDRLASVIADFGDGRQLSFVCGTQTSGRQTVEVLGTEANLEIVIPFNAPPDEATALLVGNGGPADRSLYRREIMPAVDQYTEQAEAFALAVLGERSLPFGVEDAINQMKVLDAIFRSDKSGGWETVQ</sequence>
<dbReference type="SUPFAM" id="SSF55347">
    <property type="entry name" value="Glyceraldehyde-3-phosphate dehydrogenase-like, C-terminal domain"/>
    <property type="match status" value="1"/>
</dbReference>
<evidence type="ECO:0000256" key="1">
    <source>
        <dbReference type="ARBA" id="ARBA00010928"/>
    </source>
</evidence>
<reference evidence="5" key="1">
    <citation type="submission" date="2020-07" db="EMBL/GenBank/DDBJ databases">
        <title>Huge and variable diversity of episymbiotic CPR bacteria and DPANN archaea in groundwater ecosystems.</title>
        <authorList>
            <person name="He C.Y."/>
            <person name="Keren R."/>
            <person name="Whittaker M."/>
            <person name="Farag I.F."/>
            <person name="Doudna J."/>
            <person name="Cate J.H.D."/>
            <person name="Banfield J.F."/>
        </authorList>
    </citation>
    <scope>NUCLEOTIDE SEQUENCE</scope>
    <source>
        <strain evidence="5">NC_groundwater_1586_Pr3_B-0.1um_66_15</strain>
    </source>
</reference>
<dbReference type="PANTHER" id="PTHR22604">
    <property type="entry name" value="OXIDOREDUCTASES"/>
    <property type="match status" value="1"/>
</dbReference>
<dbReference type="Pfam" id="PF01408">
    <property type="entry name" value="GFO_IDH_MocA"/>
    <property type="match status" value="1"/>
</dbReference>
<evidence type="ECO:0000313" key="5">
    <source>
        <dbReference type="EMBL" id="MBI4923843.1"/>
    </source>
</evidence>
<dbReference type="InterPro" id="IPR050984">
    <property type="entry name" value="Gfo/Idh/MocA_domain"/>
</dbReference>
<dbReference type="InterPro" id="IPR036291">
    <property type="entry name" value="NAD(P)-bd_dom_sf"/>
</dbReference>
<dbReference type="EMBL" id="JACRAF010000063">
    <property type="protein sequence ID" value="MBI4923843.1"/>
    <property type="molecule type" value="Genomic_DNA"/>
</dbReference>
<keyword evidence="2" id="KW-0560">Oxidoreductase</keyword>
<dbReference type="Gene3D" id="3.30.360.10">
    <property type="entry name" value="Dihydrodipicolinate Reductase, domain 2"/>
    <property type="match status" value="1"/>
</dbReference>
<dbReference type="InterPro" id="IPR055170">
    <property type="entry name" value="GFO_IDH_MocA-like_dom"/>
</dbReference>
<name>A0A933P0J1_9HYPH</name>
<dbReference type="PANTHER" id="PTHR22604:SF105">
    <property type="entry name" value="TRANS-1,2-DIHYDROBENZENE-1,2-DIOL DEHYDROGENASE"/>
    <property type="match status" value="1"/>
</dbReference>